<dbReference type="EMBL" id="GG657466">
    <property type="protein sequence ID" value="OAT12113.1"/>
    <property type="molecule type" value="Genomic_DNA"/>
</dbReference>
<proteinExistence type="predicted"/>
<organism evidence="1 2">
    <name type="scientific">Blastomyces gilchristii (strain SLH14081)</name>
    <name type="common">Blastomyces dermatitidis</name>
    <dbReference type="NCBI Taxonomy" id="559298"/>
    <lineage>
        <taxon>Eukaryota</taxon>
        <taxon>Fungi</taxon>
        <taxon>Dikarya</taxon>
        <taxon>Ascomycota</taxon>
        <taxon>Pezizomycotina</taxon>
        <taxon>Eurotiomycetes</taxon>
        <taxon>Eurotiomycetidae</taxon>
        <taxon>Onygenales</taxon>
        <taxon>Ajellomycetaceae</taxon>
        <taxon>Blastomyces</taxon>
    </lineage>
</organism>
<keyword evidence="2" id="KW-1185">Reference proteome</keyword>
<dbReference type="RefSeq" id="XP_031580213.1">
    <property type="nucleotide sequence ID" value="XM_031725304.1"/>
</dbReference>
<reference evidence="2" key="1">
    <citation type="journal article" date="2015" name="PLoS Genet.">
        <title>The dynamic genome and transcriptome of the human fungal pathogen Blastomyces and close relative Emmonsia.</title>
        <authorList>
            <person name="Munoz J.F."/>
            <person name="Gauthier G.M."/>
            <person name="Desjardins C.A."/>
            <person name="Gallo J.E."/>
            <person name="Holder J."/>
            <person name="Sullivan T.D."/>
            <person name="Marty A.J."/>
            <person name="Carmen J.C."/>
            <person name="Chen Z."/>
            <person name="Ding L."/>
            <person name="Gujja S."/>
            <person name="Magrini V."/>
            <person name="Misas E."/>
            <person name="Mitreva M."/>
            <person name="Priest M."/>
            <person name="Saif S."/>
            <person name="Whiston E.A."/>
            <person name="Young S."/>
            <person name="Zeng Q."/>
            <person name="Goldman W.E."/>
            <person name="Mardis E.R."/>
            <person name="Taylor J.W."/>
            <person name="McEwen J.G."/>
            <person name="Clay O.K."/>
            <person name="Klein B.S."/>
            <person name="Cuomo C.A."/>
        </authorList>
    </citation>
    <scope>NUCLEOTIDE SEQUENCE [LARGE SCALE GENOMIC DNA]</scope>
    <source>
        <strain evidence="2">SLH14081</strain>
    </source>
</reference>
<sequence length="90" mass="10151">MLSYFVKVGSVTISAPLSKDILPKDGYVEEDITQSSVHLWKRGAGDKLHPRLWPMRPGNPGEGQIYSGTVRYVHALVLPRWKLLTSYDII</sequence>
<dbReference type="VEuPathDB" id="FungiDB:BDBG_17623"/>
<dbReference type="GeneID" id="42529262"/>
<evidence type="ECO:0000313" key="1">
    <source>
        <dbReference type="EMBL" id="OAT12113.1"/>
    </source>
</evidence>
<gene>
    <name evidence="1" type="ORF">BDBG_17623</name>
</gene>
<protein>
    <submittedName>
        <fullName evidence="1">Uncharacterized protein</fullName>
    </submittedName>
</protein>
<dbReference type="KEGG" id="bgh:BDBG_17623"/>
<dbReference type="OrthoDB" id="2142040at2759"/>
<dbReference type="AlphaFoldDB" id="A0A179UWC4"/>
<accession>A0A179UWC4</accession>
<name>A0A179UWC4_BLAGS</name>
<evidence type="ECO:0000313" key="2">
    <source>
        <dbReference type="Proteomes" id="UP000002038"/>
    </source>
</evidence>
<dbReference type="Proteomes" id="UP000002038">
    <property type="component" value="Unassembled WGS sequence"/>
</dbReference>